<feature type="compositionally biased region" description="Basic and acidic residues" evidence="1">
    <location>
        <begin position="39"/>
        <end position="50"/>
    </location>
</feature>
<dbReference type="Proteomes" id="UP000651057">
    <property type="component" value="Unassembled WGS sequence"/>
</dbReference>
<evidence type="ECO:0008006" key="4">
    <source>
        <dbReference type="Google" id="ProtNLM"/>
    </source>
</evidence>
<sequence length="242" mass="27652">MNKTLLNALCILLFITSCNNVSSEKKDDISSDKVSSNDITKENDSKKDNITTNDEASHKIFSIKEGEVYINCKYINDNDVNTKQKLFDIELVKEDGVKGMIAIDKNYANYLSKVIGRSNSRSFYHSSPKSIPCSAIIYFINEDETSSWYLFEFDNNGKLVDKILLSHKIDDIAELVVKSYSEIVQEENLVRVTLVKNMLDDYVDPNNYSELVDSIVSNYNLEKGKLQLKSKDSIRRKVEVKE</sequence>
<keyword evidence="3" id="KW-1185">Reference proteome</keyword>
<dbReference type="PROSITE" id="PS51257">
    <property type="entry name" value="PROKAR_LIPOPROTEIN"/>
    <property type="match status" value="1"/>
</dbReference>
<dbReference type="EMBL" id="JAERQJ010000011">
    <property type="protein sequence ID" value="MBL0685728.1"/>
    <property type="molecule type" value="Genomic_DNA"/>
</dbReference>
<evidence type="ECO:0000313" key="3">
    <source>
        <dbReference type="Proteomes" id="UP000651057"/>
    </source>
</evidence>
<dbReference type="AlphaFoldDB" id="A0A936ZW22"/>
<evidence type="ECO:0000313" key="2">
    <source>
        <dbReference type="EMBL" id="MBL0685728.1"/>
    </source>
</evidence>
<dbReference type="RefSeq" id="WP_201924086.1">
    <property type="nucleotide sequence ID" value="NZ_BAABAX010000015.1"/>
</dbReference>
<accession>A0A936ZW22</accession>
<protein>
    <recommendedName>
        <fullName evidence="4">Lipoprotein</fullName>
    </recommendedName>
</protein>
<comment type="caution">
    <text evidence="2">The sequence shown here is derived from an EMBL/GenBank/DDBJ whole genome shotgun (WGS) entry which is preliminary data.</text>
</comment>
<evidence type="ECO:0000256" key="1">
    <source>
        <dbReference type="SAM" id="MobiDB-lite"/>
    </source>
</evidence>
<proteinExistence type="predicted"/>
<feature type="region of interest" description="Disordered" evidence="1">
    <location>
        <begin position="25"/>
        <end position="50"/>
    </location>
</feature>
<name>A0A936ZW22_9FLAO</name>
<gene>
    <name evidence="2" type="ORF">JJQ60_19505</name>
</gene>
<reference evidence="2" key="1">
    <citation type="submission" date="2021-01" db="EMBL/GenBank/DDBJ databases">
        <authorList>
            <person name="Zhong Y.L."/>
        </authorList>
    </citation>
    <scope>NUCLEOTIDE SEQUENCE</scope>
    <source>
        <strain evidence="2">KCTC 23302</strain>
    </source>
</reference>
<organism evidence="2 3">
    <name type="scientific">Aquimarina mytili</name>
    <dbReference type="NCBI Taxonomy" id="874423"/>
    <lineage>
        <taxon>Bacteria</taxon>
        <taxon>Pseudomonadati</taxon>
        <taxon>Bacteroidota</taxon>
        <taxon>Flavobacteriia</taxon>
        <taxon>Flavobacteriales</taxon>
        <taxon>Flavobacteriaceae</taxon>
        <taxon>Aquimarina</taxon>
    </lineage>
</organism>